<sequence length="415" mass="45423">SFFVVSDGHRGNRVSHYLSRRIHWRVASMDEFERKEYGEALRLGFMAVEQELFKAYATVLRGKEPAGSTCCCALVTDDKELFVANVGDSRAVLSCGGVTVPMSFDHKPGLPEERQRISRAGSSVIEGRVQGRLATARAFGDFDFKRNRNLPLEEQAVTAKPEVLRKQLKDDDEFIVIASDGVWDVLTNDSVVTFVRSRIAAGIPLPQISEEMLDYCLAARPSRADVAVSGIGGTDNMTCIMVAFLFGRTWEEYVDQIRARYGQVDSEPVIEIDPSTGLPVSNSPPLKTMRPEDFVAINPRRKTDRIERASTSGNPFCCYAEEDEEDQDSLEPPPALPAGVMHEDDGEISEKAAMDKTPVANGNGNGYHSEFEPVEMFVPPAADSTEKLEPEVVSGKPVAVGPPLSMSSPTATVSA</sequence>
<evidence type="ECO:0000256" key="8">
    <source>
        <dbReference type="ARBA" id="ARBA00023211"/>
    </source>
</evidence>
<feature type="region of interest" description="Disordered" evidence="9">
    <location>
        <begin position="356"/>
        <end position="415"/>
    </location>
</feature>
<feature type="domain" description="PPM-type phosphatase" evidence="10">
    <location>
        <begin position="1"/>
        <end position="244"/>
    </location>
</feature>
<dbReference type="PROSITE" id="PS51746">
    <property type="entry name" value="PPM_2"/>
    <property type="match status" value="1"/>
</dbReference>
<dbReference type="Gene3D" id="3.60.40.10">
    <property type="entry name" value="PPM-type phosphatase domain"/>
    <property type="match status" value="1"/>
</dbReference>
<dbReference type="STRING" id="1344416.A0A139ANN0"/>
<evidence type="ECO:0000313" key="12">
    <source>
        <dbReference type="Proteomes" id="UP000070544"/>
    </source>
</evidence>
<dbReference type="EMBL" id="KQ965742">
    <property type="protein sequence ID" value="KXS18361.1"/>
    <property type="molecule type" value="Genomic_DNA"/>
</dbReference>
<feature type="non-terminal residue" evidence="11">
    <location>
        <position position="1"/>
    </location>
</feature>
<keyword evidence="12" id="KW-1185">Reference proteome</keyword>
<evidence type="ECO:0000256" key="5">
    <source>
        <dbReference type="ARBA" id="ARBA00022801"/>
    </source>
</evidence>
<dbReference type="GO" id="GO:0046872">
    <property type="term" value="F:metal ion binding"/>
    <property type="evidence" value="ECO:0007669"/>
    <property type="project" value="UniProtKB-KW"/>
</dbReference>
<dbReference type="GO" id="GO:0004722">
    <property type="term" value="F:protein serine/threonine phosphatase activity"/>
    <property type="evidence" value="ECO:0007669"/>
    <property type="project" value="UniProtKB-EC"/>
</dbReference>
<dbReference type="InterPro" id="IPR001932">
    <property type="entry name" value="PPM-type_phosphatase-like_dom"/>
</dbReference>
<dbReference type="SUPFAM" id="SSF81606">
    <property type="entry name" value="PP2C-like"/>
    <property type="match status" value="1"/>
</dbReference>
<dbReference type="InterPro" id="IPR036457">
    <property type="entry name" value="PPM-type-like_dom_sf"/>
</dbReference>
<dbReference type="CDD" id="cd00143">
    <property type="entry name" value="PP2Cc"/>
    <property type="match status" value="1"/>
</dbReference>
<reference evidence="11 12" key="1">
    <citation type="journal article" date="2015" name="Genome Biol. Evol.">
        <title>Phylogenomic analyses indicate that early fungi evolved digesting cell walls of algal ancestors of land plants.</title>
        <authorList>
            <person name="Chang Y."/>
            <person name="Wang S."/>
            <person name="Sekimoto S."/>
            <person name="Aerts A.L."/>
            <person name="Choi C."/>
            <person name="Clum A."/>
            <person name="LaButti K.M."/>
            <person name="Lindquist E.A."/>
            <person name="Yee Ngan C."/>
            <person name="Ohm R.A."/>
            <person name="Salamov A.A."/>
            <person name="Grigoriev I.V."/>
            <person name="Spatafora J.W."/>
            <person name="Berbee M.L."/>
        </authorList>
    </citation>
    <scope>NUCLEOTIDE SEQUENCE [LARGE SCALE GENOMIC DNA]</scope>
    <source>
        <strain evidence="11 12">JEL478</strain>
    </source>
</reference>
<evidence type="ECO:0000256" key="9">
    <source>
        <dbReference type="SAM" id="MobiDB-lite"/>
    </source>
</evidence>
<dbReference type="InterPro" id="IPR015655">
    <property type="entry name" value="PP2C"/>
</dbReference>
<dbReference type="Pfam" id="PF00481">
    <property type="entry name" value="PP2C"/>
    <property type="match status" value="1"/>
</dbReference>
<keyword evidence="7" id="KW-0904">Protein phosphatase</keyword>
<comment type="similarity">
    <text evidence="2">Belongs to the PP2C family.</text>
</comment>
<proteinExistence type="inferred from homology"/>
<keyword evidence="4" id="KW-0479">Metal-binding</keyword>
<evidence type="ECO:0000256" key="7">
    <source>
        <dbReference type="ARBA" id="ARBA00022912"/>
    </source>
</evidence>
<comment type="cofactor">
    <cofactor evidence="1">
        <name>Mn(2+)</name>
        <dbReference type="ChEBI" id="CHEBI:29035"/>
    </cofactor>
</comment>
<evidence type="ECO:0000256" key="6">
    <source>
        <dbReference type="ARBA" id="ARBA00022842"/>
    </source>
</evidence>
<evidence type="ECO:0000256" key="1">
    <source>
        <dbReference type="ARBA" id="ARBA00001936"/>
    </source>
</evidence>
<keyword evidence="6" id="KW-0460">Magnesium</keyword>
<protein>
    <recommendedName>
        <fullName evidence="3">protein-serine/threonine phosphatase</fullName>
        <ecNumber evidence="3">3.1.3.16</ecNumber>
    </recommendedName>
</protein>
<keyword evidence="5" id="KW-0378">Hydrolase</keyword>
<evidence type="ECO:0000256" key="4">
    <source>
        <dbReference type="ARBA" id="ARBA00022723"/>
    </source>
</evidence>
<dbReference type="PANTHER" id="PTHR13832:SF803">
    <property type="entry name" value="PROTEIN PHOSPHATASE 1G"/>
    <property type="match status" value="1"/>
</dbReference>
<accession>A0A139ANN0</accession>
<dbReference type="Proteomes" id="UP000070544">
    <property type="component" value="Unassembled WGS sequence"/>
</dbReference>
<dbReference type="OrthoDB" id="420076at2759"/>
<evidence type="ECO:0000313" key="11">
    <source>
        <dbReference type="EMBL" id="KXS18361.1"/>
    </source>
</evidence>
<feature type="region of interest" description="Disordered" evidence="9">
    <location>
        <begin position="322"/>
        <end position="341"/>
    </location>
</feature>
<dbReference type="SMART" id="SM00332">
    <property type="entry name" value="PP2Cc"/>
    <property type="match status" value="1"/>
</dbReference>
<dbReference type="AlphaFoldDB" id="A0A139ANN0"/>
<keyword evidence="8" id="KW-0464">Manganese</keyword>
<organism evidence="11 12">
    <name type="scientific">Gonapodya prolifera (strain JEL478)</name>
    <name type="common">Monoblepharis prolifera</name>
    <dbReference type="NCBI Taxonomy" id="1344416"/>
    <lineage>
        <taxon>Eukaryota</taxon>
        <taxon>Fungi</taxon>
        <taxon>Fungi incertae sedis</taxon>
        <taxon>Chytridiomycota</taxon>
        <taxon>Chytridiomycota incertae sedis</taxon>
        <taxon>Monoblepharidomycetes</taxon>
        <taxon>Monoblepharidales</taxon>
        <taxon>Gonapodyaceae</taxon>
        <taxon>Gonapodya</taxon>
    </lineage>
</organism>
<dbReference type="PANTHER" id="PTHR13832">
    <property type="entry name" value="PROTEIN PHOSPHATASE 2C"/>
    <property type="match status" value="1"/>
</dbReference>
<dbReference type="EC" id="3.1.3.16" evidence="3"/>
<feature type="compositionally biased region" description="Polar residues" evidence="9">
    <location>
        <begin position="405"/>
        <end position="415"/>
    </location>
</feature>
<evidence type="ECO:0000256" key="2">
    <source>
        <dbReference type="ARBA" id="ARBA00006702"/>
    </source>
</evidence>
<evidence type="ECO:0000259" key="10">
    <source>
        <dbReference type="PROSITE" id="PS51746"/>
    </source>
</evidence>
<name>A0A139ANN0_GONPJ</name>
<evidence type="ECO:0000256" key="3">
    <source>
        <dbReference type="ARBA" id="ARBA00013081"/>
    </source>
</evidence>
<gene>
    <name evidence="11" type="ORF">M427DRAFT_96078</name>
</gene>